<protein>
    <submittedName>
        <fullName evidence="1">Uncharacterized protein</fullName>
    </submittedName>
</protein>
<accession>A0A6G1WT67</accession>
<dbReference type="GeneID" id="61614810"/>
<comment type="caution">
    <text evidence="1">The sequence shown here is derived from an EMBL/GenBank/DDBJ whole genome shotgun (WGS) entry which is preliminary data.</text>
</comment>
<proteinExistence type="predicted"/>
<dbReference type="EMBL" id="WISB01000180">
    <property type="protein sequence ID" value="MQW72929.1"/>
    <property type="molecule type" value="Genomic_DNA"/>
</dbReference>
<reference evidence="1" key="1">
    <citation type="journal article" date="2013" name="Genome Biol.">
        <title>Comparative genomics of the core and accessory genomes of 48 Sinorhizobium strains comprising five genospecies.</title>
        <authorList>
            <person name="Sugawara M."/>
            <person name="Epstein B."/>
            <person name="Badgley B.D."/>
            <person name="Unno T."/>
            <person name="Xu L."/>
            <person name="Reese J."/>
            <person name="Gyaneshwar P."/>
            <person name="Denny R."/>
            <person name="Mudge J."/>
            <person name="Bharti A.K."/>
            <person name="Farmer A.D."/>
            <person name="May G.D."/>
            <person name="Woodward J.E."/>
            <person name="Medigue C."/>
            <person name="Vallenet D."/>
            <person name="Lajus A."/>
            <person name="Rouy Z."/>
            <person name="Martinez-Vaz B."/>
            <person name="Tiffin P."/>
            <person name="Young N.D."/>
            <person name="Sadowsky M.J."/>
        </authorList>
    </citation>
    <scope>NUCLEOTIDE SEQUENCE</scope>
    <source>
        <strain evidence="1">M1</strain>
    </source>
</reference>
<evidence type="ECO:0000313" key="1">
    <source>
        <dbReference type="EMBL" id="MQW72929.1"/>
    </source>
</evidence>
<organism evidence="1">
    <name type="scientific">Sinorhizobium medicae</name>
    <dbReference type="NCBI Taxonomy" id="110321"/>
    <lineage>
        <taxon>Bacteria</taxon>
        <taxon>Pseudomonadati</taxon>
        <taxon>Pseudomonadota</taxon>
        <taxon>Alphaproteobacteria</taxon>
        <taxon>Hyphomicrobiales</taxon>
        <taxon>Rhizobiaceae</taxon>
        <taxon>Sinorhizobium/Ensifer group</taxon>
        <taxon>Sinorhizobium</taxon>
    </lineage>
</organism>
<dbReference type="RefSeq" id="WP_011970760.1">
    <property type="nucleotide sequence ID" value="NZ_CP104149.1"/>
</dbReference>
<sequence length="45" mass="4774">MVQAVLLESQKDVGDSRRMSVQKFGPAKAVDIPTNGAVEGPAFTQ</sequence>
<dbReference type="AlphaFoldDB" id="A0A6G1WT67"/>
<gene>
    <name evidence="1" type="ORF">GHJ91_28500</name>
</gene>
<name>A0A6G1WT67_9HYPH</name>